<dbReference type="EMBL" id="CP134878">
    <property type="protein sequence ID" value="WNM20383.1"/>
    <property type="molecule type" value="Genomic_DNA"/>
</dbReference>
<gene>
    <name evidence="2" type="ORF">RN605_00100</name>
    <name evidence="1" type="ORF">RN608_06800</name>
</gene>
<evidence type="ECO:0000313" key="3">
    <source>
        <dbReference type="Proteomes" id="UP001304515"/>
    </source>
</evidence>
<accession>A0AA96J4D5</accession>
<accession>A0AA96F2G8</accession>
<sequence length="132" mass="15211">MKTKIKIIGSLLFAFLLFAYLNFFSSFVFPWQKMEAIQTTLNWGGLAELPKVTENLTVEKDGGIFTRSFKIQFKANQSEINSWISKSKRLKDNLPKVKGERKIFDIYPGEKESFGENVTVEKGMVTIRMSWS</sequence>
<dbReference type="RefSeq" id="WP_313325739.1">
    <property type="nucleotide sequence ID" value="NZ_CP134878.1"/>
</dbReference>
<reference evidence="1 3" key="1">
    <citation type="submission" date="2023-09" db="EMBL/GenBank/DDBJ databases">
        <title>Flavobacterium sp. a novel bacteria isolate from Pepper rhizosphere.</title>
        <authorList>
            <person name="Peng Y."/>
            <person name="Lee J."/>
        </authorList>
    </citation>
    <scope>NUCLEOTIDE SEQUENCE</scope>
    <source>
        <strain evidence="1">PMR2A8</strain>
        <strain evidence="2 3">PMTSA4</strain>
    </source>
</reference>
<dbReference type="EMBL" id="CP134890">
    <property type="protein sequence ID" value="WNM21773.1"/>
    <property type="molecule type" value="Genomic_DNA"/>
</dbReference>
<dbReference type="AlphaFoldDB" id="A0AA96J4D5"/>
<organism evidence="1">
    <name type="scientific">Flavobacterium capsici</name>
    <dbReference type="NCBI Taxonomy" id="3075618"/>
    <lineage>
        <taxon>Bacteria</taxon>
        <taxon>Pseudomonadati</taxon>
        <taxon>Bacteroidota</taxon>
        <taxon>Flavobacteriia</taxon>
        <taxon>Flavobacteriales</taxon>
        <taxon>Flavobacteriaceae</taxon>
        <taxon>Flavobacterium</taxon>
    </lineage>
</organism>
<name>A0AA96J4D5_9FLAO</name>
<dbReference type="Proteomes" id="UP001304515">
    <property type="component" value="Chromosome"/>
</dbReference>
<protein>
    <submittedName>
        <fullName evidence="1">Uncharacterized protein</fullName>
    </submittedName>
</protein>
<dbReference type="KEGG" id="fcj:RN605_00100"/>
<proteinExistence type="predicted"/>
<evidence type="ECO:0000313" key="2">
    <source>
        <dbReference type="EMBL" id="WNM21773.1"/>
    </source>
</evidence>
<keyword evidence="3" id="KW-1185">Reference proteome</keyword>
<evidence type="ECO:0000313" key="1">
    <source>
        <dbReference type="EMBL" id="WNM20383.1"/>
    </source>
</evidence>